<keyword evidence="1" id="KW-0812">Transmembrane</keyword>
<evidence type="ECO:0000313" key="3">
    <source>
        <dbReference type="Proteomes" id="UP000198228"/>
    </source>
</evidence>
<reference evidence="2 3" key="1">
    <citation type="submission" date="2016-06" db="EMBL/GenBank/DDBJ databases">
        <authorList>
            <person name="Kjaerup R.B."/>
            <person name="Dalgaard T.S."/>
            <person name="Juul-Madsen H.R."/>
        </authorList>
    </citation>
    <scope>NUCLEOTIDE SEQUENCE [LARGE SCALE GENOMIC DNA]</scope>
    <source>
        <strain evidence="2 3">DSM 43821</strain>
    </source>
</reference>
<organism evidence="2 3">
    <name type="scientific">Micromonospora purpureochromogenes</name>
    <dbReference type="NCBI Taxonomy" id="47872"/>
    <lineage>
        <taxon>Bacteria</taxon>
        <taxon>Bacillati</taxon>
        <taxon>Actinomycetota</taxon>
        <taxon>Actinomycetes</taxon>
        <taxon>Micromonosporales</taxon>
        <taxon>Micromonosporaceae</taxon>
        <taxon>Micromonospora</taxon>
    </lineage>
</organism>
<evidence type="ECO:0000313" key="2">
    <source>
        <dbReference type="EMBL" id="SCF29427.1"/>
    </source>
</evidence>
<dbReference type="AlphaFoldDB" id="A0A1C4Z946"/>
<evidence type="ECO:0000256" key="1">
    <source>
        <dbReference type="SAM" id="Phobius"/>
    </source>
</evidence>
<feature type="transmembrane region" description="Helical" evidence="1">
    <location>
        <begin position="62"/>
        <end position="83"/>
    </location>
</feature>
<name>A0A1C4Z946_9ACTN</name>
<proteinExistence type="predicted"/>
<dbReference type="EMBL" id="LT607410">
    <property type="protein sequence ID" value="SCF29427.1"/>
    <property type="molecule type" value="Genomic_DNA"/>
</dbReference>
<gene>
    <name evidence="2" type="ORF">GA0074696_4163</name>
</gene>
<feature type="transmembrane region" description="Helical" evidence="1">
    <location>
        <begin position="95"/>
        <end position="119"/>
    </location>
</feature>
<dbReference type="Proteomes" id="UP000198228">
    <property type="component" value="Chromosome I"/>
</dbReference>
<accession>A0A1C4Z946</accession>
<protein>
    <submittedName>
        <fullName evidence="2">Uncharacterized protein</fullName>
    </submittedName>
</protein>
<keyword evidence="1" id="KW-0472">Membrane</keyword>
<sequence>MPDWGVLTFGRPAVLAHYLTTAAVLVEAQIGAAADVLAAPTPPPAAPPGLEATGNLFLGWMKWILIVAGVGGLLVCGIMMAVGRRNRSAFAADGAAGIPWVLAGLTCGAVAAVVVGAVLPG</sequence>
<keyword evidence="1" id="KW-1133">Transmembrane helix</keyword>